<dbReference type="GO" id="GO:0016020">
    <property type="term" value="C:membrane"/>
    <property type="evidence" value="ECO:0007669"/>
    <property type="project" value="TreeGrafter"/>
</dbReference>
<organism evidence="5 6">
    <name type="scientific">Halobacillus yeomjeoni</name>
    <dbReference type="NCBI Taxonomy" id="311194"/>
    <lineage>
        <taxon>Bacteria</taxon>
        <taxon>Bacillati</taxon>
        <taxon>Bacillota</taxon>
        <taxon>Bacilli</taxon>
        <taxon>Bacillales</taxon>
        <taxon>Bacillaceae</taxon>
        <taxon>Halobacillus</taxon>
    </lineage>
</organism>
<protein>
    <submittedName>
        <fullName evidence="5">Polysaccharide deacetylase family protein</fullName>
    </submittedName>
</protein>
<dbReference type="PROSITE" id="PS51677">
    <property type="entry name" value="NODB"/>
    <property type="match status" value="1"/>
</dbReference>
<evidence type="ECO:0000313" key="5">
    <source>
        <dbReference type="EMBL" id="MBH0230456.1"/>
    </source>
</evidence>
<sequence length="452" mass="51842">MRQPIMYISIISLVLLAACSFLASANGTTVSQEVKEYSEYDLDMKSEILEFEEYHITIHYPETPNTQINQTIIDYVNQIKSKFKQESYQAMQVMKSHSSHELHVDFEVLHESEQYFVIHFDETMDVGYPDISKSRTIMNFKKENGQRLETEDLFNQEVDYLQALADLTNEKLEEEFGKEINQNSFLEKATAPLPSNYQNVAINSGGVTIFFRDGVQPEEISLKMDNINEFLHPEITVVENEALHEATPSIEGLKSININGEDVKRPHGENKKIALTFDDGPHPQKTLDILEVLERYDAKGTFFMLGKRVSYYPETAQEVVTEGHEIGNHTWNHPCLTRLSKDEVVRQIQATKEIIQHVTGEETTRVRLPFGENLSAPYYGTMEIVPWDVSVETWRKENPRQIADTFISEINDGDIVLLHDLEGSTPEVLDMILASLSYEGYEFVTLSQLEEK</sequence>
<dbReference type="GO" id="GO:0005975">
    <property type="term" value="P:carbohydrate metabolic process"/>
    <property type="evidence" value="ECO:0007669"/>
    <property type="project" value="InterPro"/>
</dbReference>
<dbReference type="PANTHER" id="PTHR10587">
    <property type="entry name" value="GLYCOSYL TRANSFERASE-RELATED"/>
    <property type="match status" value="1"/>
</dbReference>
<gene>
    <name evidence="5" type="ORF">H0267_09560</name>
</gene>
<evidence type="ECO:0000256" key="2">
    <source>
        <dbReference type="ARBA" id="ARBA00022801"/>
    </source>
</evidence>
<feature type="signal peptide" evidence="3">
    <location>
        <begin position="1"/>
        <end position="25"/>
    </location>
</feature>
<dbReference type="Pfam" id="PF01522">
    <property type="entry name" value="Polysacc_deac_1"/>
    <property type="match status" value="1"/>
</dbReference>
<reference evidence="5 6" key="1">
    <citation type="journal article" date="2005" name="Int. J. Syst. Evol. Microbiol.">
        <title>Halobacillus yeomjeoni sp. nov., isolated from a marine solar saltern in Korea.</title>
        <authorList>
            <person name="Yoon J.H."/>
            <person name="Kang S.J."/>
            <person name="Lee C.H."/>
            <person name="Oh H.W."/>
            <person name="Oh T.K."/>
        </authorList>
    </citation>
    <scope>NUCLEOTIDE SEQUENCE [LARGE SCALE GENOMIC DNA]</scope>
    <source>
        <strain evidence="5 6">KCTC 3957</strain>
    </source>
</reference>
<dbReference type="Pfam" id="PF11738">
    <property type="entry name" value="DUF3298"/>
    <property type="match status" value="1"/>
</dbReference>
<dbReference type="InterPro" id="IPR011330">
    <property type="entry name" value="Glyco_hydro/deAcase_b/a-brl"/>
</dbReference>
<keyword evidence="1" id="KW-0479">Metal-binding</keyword>
<dbReference type="RefSeq" id="WP_197317090.1">
    <property type="nucleotide sequence ID" value="NZ_JADZSC010000002.1"/>
</dbReference>
<dbReference type="Gene3D" id="3.20.20.370">
    <property type="entry name" value="Glycoside hydrolase/deacetylase"/>
    <property type="match status" value="1"/>
</dbReference>
<dbReference type="GO" id="GO:0016810">
    <property type="term" value="F:hydrolase activity, acting on carbon-nitrogen (but not peptide) bonds"/>
    <property type="evidence" value="ECO:0007669"/>
    <property type="project" value="InterPro"/>
</dbReference>
<feature type="chain" id="PRO_5038624711" evidence="3">
    <location>
        <begin position="26"/>
        <end position="452"/>
    </location>
</feature>
<dbReference type="InterPro" id="IPR002509">
    <property type="entry name" value="NODB_dom"/>
</dbReference>
<evidence type="ECO:0000259" key="4">
    <source>
        <dbReference type="PROSITE" id="PS51677"/>
    </source>
</evidence>
<keyword evidence="3" id="KW-0732">Signal</keyword>
<dbReference type="InterPro" id="IPR037126">
    <property type="entry name" value="PdaC/RsiV-like_sf"/>
</dbReference>
<dbReference type="PROSITE" id="PS51257">
    <property type="entry name" value="PROKAR_LIPOPROTEIN"/>
    <property type="match status" value="1"/>
</dbReference>
<dbReference type="PANTHER" id="PTHR10587:SF133">
    <property type="entry name" value="CHITIN DEACETYLASE 1-RELATED"/>
    <property type="match status" value="1"/>
</dbReference>
<comment type="caution">
    <text evidence="5">The sequence shown here is derived from an EMBL/GenBank/DDBJ whole genome shotgun (WGS) entry which is preliminary data.</text>
</comment>
<dbReference type="AlphaFoldDB" id="A0A931HWG3"/>
<accession>A0A931HWG3</accession>
<feature type="domain" description="NodB homology" evidence="4">
    <location>
        <begin position="271"/>
        <end position="444"/>
    </location>
</feature>
<keyword evidence="2" id="KW-0378">Hydrolase</keyword>
<evidence type="ECO:0000256" key="1">
    <source>
        <dbReference type="ARBA" id="ARBA00022723"/>
    </source>
</evidence>
<proteinExistence type="predicted"/>
<dbReference type="GO" id="GO:0046872">
    <property type="term" value="F:metal ion binding"/>
    <property type="evidence" value="ECO:0007669"/>
    <property type="project" value="UniProtKB-KW"/>
</dbReference>
<dbReference type="Proteomes" id="UP000614490">
    <property type="component" value="Unassembled WGS sequence"/>
</dbReference>
<dbReference type="InterPro" id="IPR021729">
    <property type="entry name" value="DUF3298"/>
</dbReference>
<dbReference type="EMBL" id="JADZSC010000002">
    <property type="protein sequence ID" value="MBH0230456.1"/>
    <property type="molecule type" value="Genomic_DNA"/>
</dbReference>
<evidence type="ECO:0000313" key="6">
    <source>
        <dbReference type="Proteomes" id="UP000614490"/>
    </source>
</evidence>
<dbReference type="Gene3D" id="3.30.565.40">
    <property type="entry name" value="Fervidobacterium nodosum Rt17-B1 like"/>
    <property type="match status" value="1"/>
</dbReference>
<evidence type="ECO:0000256" key="3">
    <source>
        <dbReference type="SAM" id="SignalP"/>
    </source>
</evidence>
<name>A0A931HWG3_9BACI</name>
<dbReference type="Gene3D" id="3.90.640.20">
    <property type="entry name" value="Heat-shock cognate protein, ATPase"/>
    <property type="match status" value="1"/>
</dbReference>
<dbReference type="SUPFAM" id="SSF88713">
    <property type="entry name" value="Glycoside hydrolase/deacetylase"/>
    <property type="match status" value="1"/>
</dbReference>
<keyword evidence="6" id="KW-1185">Reference proteome</keyword>
<dbReference type="InterPro" id="IPR050248">
    <property type="entry name" value="Polysacc_deacetylase_ArnD"/>
</dbReference>